<keyword evidence="5" id="KW-1133">Transmembrane helix</keyword>
<dbReference type="AlphaFoldDB" id="A0A6J8BCT1"/>
<dbReference type="EC" id="2.4.1.16" evidence="6"/>
<feature type="region of interest" description="Disordered" evidence="4">
    <location>
        <begin position="132"/>
        <end position="151"/>
    </location>
</feature>
<dbReference type="OrthoDB" id="10326882at2759"/>
<evidence type="ECO:0000256" key="2">
    <source>
        <dbReference type="ARBA" id="ARBA00022692"/>
    </source>
</evidence>
<dbReference type="InterPro" id="IPR004835">
    <property type="entry name" value="Chitin_synth"/>
</dbReference>
<dbReference type="Proteomes" id="UP000507470">
    <property type="component" value="Unassembled WGS sequence"/>
</dbReference>
<dbReference type="PANTHER" id="PTHR22914:SF42">
    <property type="entry name" value="CHITIN SYNTHASE"/>
    <property type="match status" value="1"/>
</dbReference>
<comment type="subcellular location">
    <subcellularLocation>
        <location evidence="1">Membrane</location>
        <topology evidence="1">Multi-pass membrane protein</topology>
    </subcellularLocation>
</comment>
<organism evidence="6 7">
    <name type="scientific">Mytilus coruscus</name>
    <name type="common">Sea mussel</name>
    <dbReference type="NCBI Taxonomy" id="42192"/>
    <lineage>
        <taxon>Eukaryota</taxon>
        <taxon>Metazoa</taxon>
        <taxon>Spiralia</taxon>
        <taxon>Lophotrochozoa</taxon>
        <taxon>Mollusca</taxon>
        <taxon>Bivalvia</taxon>
        <taxon>Autobranchia</taxon>
        <taxon>Pteriomorphia</taxon>
        <taxon>Mytilida</taxon>
        <taxon>Mytiloidea</taxon>
        <taxon>Mytilidae</taxon>
        <taxon>Mytilinae</taxon>
        <taxon>Mytilus</taxon>
    </lineage>
</organism>
<feature type="region of interest" description="Disordered" evidence="4">
    <location>
        <begin position="331"/>
        <end position="352"/>
    </location>
</feature>
<evidence type="ECO:0000256" key="3">
    <source>
        <dbReference type="ARBA" id="ARBA00023136"/>
    </source>
</evidence>
<evidence type="ECO:0000256" key="4">
    <source>
        <dbReference type="SAM" id="MobiDB-lite"/>
    </source>
</evidence>
<keyword evidence="2 5" id="KW-0812">Transmembrane</keyword>
<reference evidence="6 7" key="1">
    <citation type="submission" date="2020-06" db="EMBL/GenBank/DDBJ databases">
        <authorList>
            <person name="Li R."/>
            <person name="Bekaert M."/>
        </authorList>
    </citation>
    <scope>NUCLEOTIDE SEQUENCE [LARGE SCALE GENOMIC DNA]</scope>
    <source>
        <strain evidence="7">wild</strain>
    </source>
</reference>
<evidence type="ECO:0000313" key="6">
    <source>
        <dbReference type="EMBL" id="CAC5381735.1"/>
    </source>
</evidence>
<keyword evidence="7" id="KW-1185">Reference proteome</keyword>
<keyword evidence="3 5" id="KW-0472">Membrane</keyword>
<dbReference type="GO" id="GO:0004100">
    <property type="term" value="F:chitin synthase activity"/>
    <property type="evidence" value="ECO:0007669"/>
    <property type="project" value="UniProtKB-EC"/>
</dbReference>
<dbReference type="EMBL" id="CACVKT020003100">
    <property type="protein sequence ID" value="CAC5381735.1"/>
    <property type="molecule type" value="Genomic_DNA"/>
</dbReference>
<evidence type="ECO:0000256" key="5">
    <source>
        <dbReference type="SAM" id="Phobius"/>
    </source>
</evidence>
<sequence length="352" mass="39406">MIQALAQLRNEVVAGFAFINLIWISINFMFQLRKPAVIEFPTASGAENVDDSVIKIDALGLMFIIFFVLILLIQFIGMVIHRLGTLMHLIAITEIPNPFKCGKNQSHGNLDEENTEKLNAKELIRLCTDVVGEPMPDYSSDEDDDDDEEDDIVEKELSNTIVNNAVRGVKVNIGGTTTPGLGMSFRETMVIGRDNISNNLRSTLSSPNFRHTARNVLAISKRKYDEGTKPPPKGNVLKYRKNHPPTLRTDWEQAKKFGSTKPVFNDFINKIQNDEVLKHKVRGLEKQTTVDNLKRTLRRQTSATDLGSSVNDELSGAVGTLNRAFYKNLNKKMKKQTRQNPVSIGGHSGSRL</sequence>
<evidence type="ECO:0000256" key="1">
    <source>
        <dbReference type="ARBA" id="ARBA00004141"/>
    </source>
</evidence>
<dbReference type="GO" id="GO:0016020">
    <property type="term" value="C:membrane"/>
    <property type="evidence" value="ECO:0007669"/>
    <property type="project" value="UniProtKB-SubCell"/>
</dbReference>
<feature type="region of interest" description="Disordered" evidence="4">
    <location>
        <begin position="224"/>
        <end position="243"/>
    </location>
</feature>
<gene>
    <name evidence="6" type="ORF">MCOR_17605</name>
</gene>
<name>A0A6J8BCT1_MYTCO</name>
<accession>A0A6J8BCT1</accession>
<protein>
    <submittedName>
        <fullName evidence="6">CHS1</fullName>
        <ecNumber evidence="6">2.4.1.16</ecNumber>
    </submittedName>
</protein>
<feature type="compositionally biased region" description="Acidic residues" evidence="4">
    <location>
        <begin position="139"/>
        <end position="151"/>
    </location>
</feature>
<proteinExistence type="predicted"/>
<dbReference type="GO" id="GO:0006031">
    <property type="term" value="P:chitin biosynthetic process"/>
    <property type="evidence" value="ECO:0007669"/>
    <property type="project" value="TreeGrafter"/>
</dbReference>
<feature type="transmembrane region" description="Helical" evidence="5">
    <location>
        <begin position="12"/>
        <end position="30"/>
    </location>
</feature>
<evidence type="ECO:0000313" key="7">
    <source>
        <dbReference type="Proteomes" id="UP000507470"/>
    </source>
</evidence>
<keyword evidence="6" id="KW-0328">Glycosyltransferase</keyword>
<dbReference type="PANTHER" id="PTHR22914">
    <property type="entry name" value="CHITIN SYNTHASE"/>
    <property type="match status" value="1"/>
</dbReference>
<feature type="transmembrane region" description="Helical" evidence="5">
    <location>
        <begin position="58"/>
        <end position="80"/>
    </location>
</feature>
<keyword evidence="6" id="KW-0808">Transferase</keyword>
<dbReference type="GO" id="GO:0071944">
    <property type="term" value="C:cell periphery"/>
    <property type="evidence" value="ECO:0007669"/>
    <property type="project" value="TreeGrafter"/>
</dbReference>